<keyword evidence="2" id="KW-1185">Reference proteome</keyword>
<reference evidence="1 2" key="1">
    <citation type="submission" date="2018-11" db="EMBL/GenBank/DDBJ databases">
        <title>Genomes From Bacteria Associated with the Canine Oral Cavity: a Test Case for Automated Genome-Based Taxonomic Assignment.</title>
        <authorList>
            <person name="Coil D.A."/>
            <person name="Jospin G."/>
            <person name="Darling A.E."/>
            <person name="Wallis C."/>
            <person name="Davis I.J."/>
            <person name="Harris S."/>
            <person name="Eisen J.A."/>
            <person name="Holcombe L.J."/>
            <person name="O'Flynn C."/>
        </authorList>
    </citation>
    <scope>NUCLEOTIDE SEQUENCE [LARGE SCALE GENOMIC DNA]</scope>
    <source>
        <strain evidence="1 2">OH4621_COT-116</strain>
    </source>
</reference>
<evidence type="ECO:0000313" key="1">
    <source>
        <dbReference type="EMBL" id="RRD31163.1"/>
    </source>
</evidence>
<dbReference type="EMBL" id="RQZA01000005">
    <property type="protein sequence ID" value="RRD31163.1"/>
    <property type="molecule type" value="Genomic_DNA"/>
</dbReference>
<proteinExistence type="predicted"/>
<dbReference type="SFLD" id="SFLDS00003">
    <property type="entry name" value="Haloacid_Dehalogenase"/>
    <property type="match status" value="1"/>
</dbReference>
<accession>A0A3P1VFD3</accession>
<name>A0A3P1VFD3_9STRE</name>
<dbReference type="SUPFAM" id="SSF56784">
    <property type="entry name" value="HAD-like"/>
    <property type="match status" value="1"/>
</dbReference>
<dbReference type="STRING" id="1123309.GCA_000377005_00307"/>
<protein>
    <submittedName>
        <fullName evidence="1">HAD family phosphatase</fullName>
    </submittedName>
</protein>
<dbReference type="RefSeq" id="WP_124777025.1">
    <property type="nucleotide sequence ID" value="NZ_RQZA01000005.1"/>
</dbReference>
<dbReference type="InterPro" id="IPR006379">
    <property type="entry name" value="HAD-SF_hydro_IIB"/>
</dbReference>
<dbReference type="GO" id="GO:0005829">
    <property type="term" value="C:cytosol"/>
    <property type="evidence" value="ECO:0007669"/>
    <property type="project" value="TreeGrafter"/>
</dbReference>
<organism evidence="1 2">
    <name type="scientific">Streptococcus minor</name>
    <dbReference type="NCBI Taxonomy" id="229549"/>
    <lineage>
        <taxon>Bacteria</taxon>
        <taxon>Bacillati</taxon>
        <taxon>Bacillota</taxon>
        <taxon>Bacilli</taxon>
        <taxon>Lactobacillales</taxon>
        <taxon>Streptococcaceae</taxon>
        <taxon>Streptococcus</taxon>
    </lineage>
</organism>
<dbReference type="NCBIfam" id="TIGR01484">
    <property type="entry name" value="HAD-SF-IIB"/>
    <property type="match status" value="1"/>
</dbReference>
<dbReference type="Gene3D" id="3.30.1240.10">
    <property type="match status" value="1"/>
</dbReference>
<dbReference type="NCBIfam" id="TIGR00099">
    <property type="entry name" value="Cof-subfamily"/>
    <property type="match status" value="1"/>
</dbReference>
<dbReference type="GO" id="GO:0000287">
    <property type="term" value="F:magnesium ion binding"/>
    <property type="evidence" value="ECO:0007669"/>
    <property type="project" value="TreeGrafter"/>
</dbReference>
<dbReference type="Gene3D" id="3.40.50.1000">
    <property type="entry name" value="HAD superfamily/HAD-like"/>
    <property type="match status" value="1"/>
</dbReference>
<dbReference type="Proteomes" id="UP000281771">
    <property type="component" value="Unassembled WGS sequence"/>
</dbReference>
<dbReference type="SFLD" id="SFLDG01140">
    <property type="entry name" value="C2.B:_Phosphomannomutase_and_P"/>
    <property type="match status" value="1"/>
</dbReference>
<dbReference type="PANTHER" id="PTHR10000:SF8">
    <property type="entry name" value="HAD SUPERFAMILY HYDROLASE-LIKE, TYPE 3"/>
    <property type="match status" value="1"/>
</dbReference>
<dbReference type="GO" id="GO:0016791">
    <property type="term" value="F:phosphatase activity"/>
    <property type="evidence" value="ECO:0007669"/>
    <property type="project" value="TreeGrafter"/>
</dbReference>
<evidence type="ECO:0000313" key="2">
    <source>
        <dbReference type="Proteomes" id="UP000281771"/>
    </source>
</evidence>
<dbReference type="PANTHER" id="PTHR10000">
    <property type="entry name" value="PHOSPHOSERINE PHOSPHATASE"/>
    <property type="match status" value="1"/>
</dbReference>
<dbReference type="InterPro" id="IPR000150">
    <property type="entry name" value="Cof"/>
</dbReference>
<dbReference type="CDD" id="cd07516">
    <property type="entry name" value="HAD_Pase"/>
    <property type="match status" value="1"/>
</dbReference>
<dbReference type="AlphaFoldDB" id="A0A3P1VFD3"/>
<dbReference type="InterPro" id="IPR036412">
    <property type="entry name" value="HAD-like_sf"/>
</dbReference>
<dbReference type="InterPro" id="IPR023214">
    <property type="entry name" value="HAD_sf"/>
</dbReference>
<dbReference type="Pfam" id="PF08282">
    <property type="entry name" value="Hydrolase_3"/>
    <property type="match status" value="1"/>
</dbReference>
<comment type="caution">
    <text evidence="1">The sequence shown here is derived from an EMBL/GenBank/DDBJ whole genome shotgun (WGS) entry which is preliminary data.</text>
</comment>
<sequence>MERIRLILSDIDGTILDQHHQLDGRLKKNLNLLTQRDIPFCLASARSPQGIRPIQEALELDAPLVAYNGALIGRFEDKEFQVLQEIPIEVADVETLIQMIRRYCPDVSIGLYAGTKWHVSQDSPWIELEASITGETPLLTDFEDFLAQRPVVHKFLMIGEELDISRLLTYLQEQDLPDIACYLSKANYLEITNRSVSKGHALELLAGLYGLSIEQTLAFGDHFNDVSMLEMAGVGVAMGNAPKAVQEVADAVTETSSHQGVSLYLEEFVLQ</sequence>
<gene>
    <name evidence="1" type="ORF">EII38_06625</name>
</gene>